<dbReference type="EMBL" id="QRVK01000003">
    <property type="protein sequence ID" value="RGS43900.1"/>
    <property type="molecule type" value="Genomic_DNA"/>
</dbReference>
<evidence type="ECO:0000313" key="1">
    <source>
        <dbReference type="EMBL" id="RGS43900.1"/>
    </source>
</evidence>
<protein>
    <submittedName>
        <fullName evidence="1">Uncharacterized protein</fullName>
    </submittedName>
</protein>
<sequence>MPLTRKTTGVEKTKRETGSIDKVRINDDSVQVLTSEGKIYVFDKQDICTVTNISLSVNERPVNASFVNSGYGTSTNAIRFQRYPIVEFVNLAPETVKNYMKSILMESVLDLSDVKVIHSYKWGDNEPHLYMPDDWDDGRIYAELSDEEADKADEYDIDYVEDGYEDDWYEEEDDENE</sequence>
<reference evidence="1 2" key="1">
    <citation type="submission" date="2018-08" db="EMBL/GenBank/DDBJ databases">
        <title>A genome reference for cultivated species of the human gut microbiota.</title>
        <authorList>
            <person name="Zou Y."/>
            <person name="Xue W."/>
            <person name="Luo G."/>
        </authorList>
    </citation>
    <scope>NUCLEOTIDE SEQUENCE [LARGE SCALE GENOMIC DNA]</scope>
    <source>
        <strain evidence="1 2">AF22-21</strain>
    </source>
</reference>
<name>A0A3R5WPR6_9FIRM</name>
<dbReference type="AlphaFoldDB" id="A0A3R5WPR6"/>
<evidence type="ECO:0000313" key="2">
    <source>
        <dbReference type="Proteomes" id="UP000283295"/>
    </source>
</evidence>
<dbReference type="Proteomes" id="UP000283295">
    <property type="component" value="Unassembled WGS sequence"/>
</dbReference>
<organism evidence="1 2">
    <name type="scientific">Coprococcus eutactus</name>
    <dbReference type="NCBI Taxonomy" id="33043"/>
    <lineage>
        <taxon>Bacteria</taxon>
        <taxon>Bacillati</taxon>
        <taxon>Bacillota</taxon>
        <taxon>Clostridia</taxon>
        <taxon>Lachnospirales</taxon>
        <taxon>Lachnospiraceae</taxon>
        <taxon>Coprococcus</taxon>
    </lineage>
</organism>
<gene>
    <name evidence="1" type="ORF">DWX94_02220</name>
</gene>
<comment type="caution">
    <text evidence="1">The sequence shown here is derived from an EMBL/GenBank/DDBJ whole genome shotgun (WGS) entry which is preliminary data.</text>
</comment>
<proteinExistence type="predicted"/>
<accession>A0A3R5WPR6</accession>